<dbReference type="PANTHER" id="PTHR30158:SF3">
    <property type="entry name" value="MULTIDRUG EFFLUX PUMP SUBUNIT ACRA-RELATED"/>
    <property type="match status" value="1"/>
</dbReference>
<dbReference type="GO" id="GO:0015721">
    <property type="term" value="P:bile acid and bile salt transport"/>
    <property type="evidence" value="ECO:0007669"/>
    <property type="project" value="TreeGrafter"/>
</dbReference>
<comment type="caution">
    <text evidence="7">The sequence shown here is derived from an EMBL/GenBank/DDBJ whole genome shotgun (WGS) entry which is preliminary data.</text>
</comment>
<evidence type="ECO:0000256" key="2">
    <source>
        <dbReference type="ARBA" id="ARBA00009477"/>
    </source>
</evidence>
<evidence type="ECO:0000313" key="8">
    <source>
        <dbReference type="Proteomes" id="UP000286947"/>
    </source>
</evidence>
<dbReference type="InterPro" id="IPR058626">
    <property type="entry name" value="MdtA-like_b-barrel"/>
</dbReference>
<dbReference type="NCBIfam" id="TIGR01730">
    <property type="entry name" value="RND_mfp"/>
    <property type="match status" value="1"/>
</dbReference>
<feature type="domain" description="Multidrug resistance protein MdtA-like barrel-sandwich hybrid" evidence="4">
    <location>
        <begin position="59"/>
        <end position="200"/>
    </location>
</feature>
<dbReference type="Pfam" id="PF25967">
    <property type="entry name" value="RND-MFP_C"/>
    <property type="match status" value="1"/>
</dbReference>
<dbReference type="GO" id="GO:0022857">
    <property type="term" value="F:transmembrane transporter activity"/>
    <property type="evidence" value="ECO:0007669"/>
    <property type="project" value="InterPro"/>
</dbReference>
<evidence type="ECO:0000259" key="5">
    <source>
        <dbReference type="Pfam" id="PF25944"/>
    </source>
</evidence>
<dbReference type="Gene3D" id="1.10.287.470">
    <property type="entry name" value="Helix hairpin bin"/>
    <property type="match status" value="1"/>
</dbReference>
<evidence type="ECO:0000313" key="7">
    <source>
        <dbReference type="EMBL" id="RUS67385.1"/>
    </source>
</evidence>
<accession>A0A433SF77</accession>
<name>A0A433SF77_9BURK</name>
<dbReference type="PANTHER" id="PTHR30158">
    <property type="entry name" value="ACRA/E-RELATED COMPONENT OF DRUG EFFLUX TRANSPORTER"/>
    <property type="match status" value="1"/>
</dbReference>
<dbReference type="InterPro" id="IPR058625">
    <property type="entry name" value="MdtA-like_BSH"/>
</dbReference>
<dbReference type="InterPro" id="IPR058627">
    <property type="entry name" value="MdtA-like_C"/>
</dbReference>
<evidence type="ECO:0000256" key="1">
    <source>
        <dbReference type="ARBA" id="ARBA00004196"/>
    </source>
</evidence>
<dbReference type="Pfam" id="PF25944">
    <property type="entry name" value="Beta-barrel_RND"/>
    <property type="match status" value="1"/>
</dbReference>
<organism evidence="7 8">
    <name type="scientific">Saezia sanguinis</name>
    <dbReference type="NCBI Taxonomy" id="1965230"/>
    <lineage>
        <taxon>Bacteria</taxon>
        <taxon>Pseudomonadati</taxon>
        <taxon>Pseudomonadota</taxon>
        <taxon>Betaproteobacteria</taxon>
        <taxon>Burkholderiales</taxon>
        <taxon>Saeziaceae</taxon>
        <taxon>Saezia</taxon>
    </lineage>
</organism>
<evidence type="ECO:0000259" key="6">
    <source>
        <dbReference type="Pfam" id="PF25967"/>
    </source>
</evidence>
<dbReference type="Pfam" id="PF25917">
    <property type="entry name" value="BSH_RND"/>
    <property type="match status" value="1"/>
</dbReference>
<dbReference type="Gene3D" id="2.40.30.170">
    <property type="match status" value="1"/>
</dbReference>
<protein>
    <submittedName>
        <fullName evidence="7">Solvent efflux pump periplasmic linker SrpA</fullName>
    </submittedName>
</protein>
<dbReference type="SUPFAM" id="SSF111369">
    <property type="entry name" value="HlyD-like secretion proteins"/>
    <property type="match status" value="1"/>
</dbReference>
<dbReference type="Pfam" id="PF25876">
    <property type="entry name" value="HH_MFP_RND"/>
    <property type="match status" value="1"/>
</dbReference>
<gene>
    <name evidence="7" type="primary">srpA</name>
    <name evidence="7" type="ORF">CUZ56_01330</name>
</gene>
<dbReference type="GO" id="GO:0046677">
    <property type="term" value="P:response to antibiotic"/>
    <property type="evidence" value="ECO:0007669"/>
    <property type="project" value="TreeGrafter"/>
</dbReference>
<evidence type="ECO:0000259" key="3">
    <source>
        <dbReference type="Pfam" id="PF25876"/>
    </source>
</evidence>
<dbReference type="GO" id="GO:0005886">
    <property type="term" value="C:plasma membrane"/>
    <property type="evidence" value="ECO:0007669"/>
    <property type="project" value="UniProtKB-SubCell"/>
</dbReference>
<sequence length="387" mass="42330">MIKKHFLICFIAILALGGCDQKEPDNLAMPPTEVGVVTVVTRSVTVQQELSGRVKSSLQADVRPQVDGIIQARLFTEGGYVKEGEVLYQINADSYRAAFNQAMASLKNAEANITTTRLKSERYTELAKQGGIAQQEVDDAMAAYQQALTVVEEKRALLETARINLERTEIKAPISGFIGISNVTVGQLVITNQSEPLATIHSLDRVYVDITQSGTQRLHLQRLLERNALRNGNAEVQLKLEDGTIYEEKGTLQLQEIAVDESTGAVTLRAAFPNTRRILMPGMFVRAIVAEAVHDNAVLVKQQAVTMNAKEEGTVMVLTPDNVVEERSVVTGSTVGNAWIIFEGLQAGDRVVLEGLSRIKPGDTVRPVELTTEVDDYPQDVATIFGK</sequence>
<reference evidence="7 8" key="1">
    <citation type="submission" date="2018-01" db="EMBL/GenBank/DDBJ databases">
        <title>Saezia sanguinis gen. nov., sp. nov., in the order Burkholderiales isolated from human blood.</title>
        <authorList>
            <person name="Medina-Pascual M.J."/>
            <person name="Valdezate S."/>
            <person name="Monzon S."/>
            <person name="Cuesta I."/>
            <person name="Carrasco G."/>
            <person name="Villalon P."/>
            <person name="Saez-Nieto J.A."/>
        </authorList>
    </citation>
    <scope>NUCLEOTIDE SEQUENCE [LARGE SCALE GENOMIC DNA]</scope>
    <source>
        <strain evidence="7 8">CNM695-12</strain>
    </source>
</reference>
<dbReference type="Gene3D" id="2.40.50.100">
    <property type="match status" value="1"/>
</dbReference>
<keyword evidence="8" id="KW-1185">Reference proteome</keyword>
<comment type="subcellular location">
    <subcellularLocation>
        <location evidence="1">Cell envelope</location>
    </subcellularLocation>
</comment>
<proteinExistence type="inferred from homology"/>
<feature type="domain" description="Multidrug resistance protein MdtA-like C-terminal permuted SH3" evidence="6">
    <location>
        <begin position="296"/>
        <end position="358"/>
    </location>
</feature>
<dbReference type="AlphaFoldDB" id="A0A433SF77"/>
<dbReference type="PROSITE" id="PS51257">
    <property type="entry name" value="PROKAR_LIPOPROTEIN"/>
    <property type="match status" value="1"/>
</dbReference>
<comment type="similarity">
    <text evidence="2">Belongs to the membrane fusion protein (MFP) (TC 8.A.1) family.</text>
</comment>
<dbReference type="Gene3D" id="2.40.420.20">
    <property type="match status" value="1"/>
</dbReference>
<feature type="domain" description="Multidrug resistance protein MdtA-like beta-barrel" evidence="5">
    <location>
        <begin position="206"/>
        <end position="291"/>
    </location>
</feature>
<dbReference type="RefSeq" id="WP_162615268.1">
    <property type="nucleotide sequence ID" value="NZ_PQSP01000002.1"/>
</dbReference>
<dbReference type="FunFam" id="2.40.420.20:FF:000001">
    <property type="entry name" value="Efflux RND transporter periplasmic adaptor subunit"/>
    <property type="match status" value="1"/>
</dbReference>
<dbReference type="InterPro" id="IPR058624">
    <property type="entry name" value="MdtA-like_HH"/>
</dbReference>
<dbReference type="Proteomes" id="UP000286947">
    <property type="component" value="Unassembled WGS sequence"/>
</dbReference>
<dbReference type="InterPro" id="IPR006143">
    <property type="entry name" value="RND_pump_MFP"/>
</dbReference>
<dbReference type="EMBL" id="PQSP01000002">
    <property type="protein sequence ID" value="RUS67385.1"/>
    <property type="molecule type" value="Genomic_DNA"/>
</dbReference>
<evidence type="ECO:0000259" key="4">
    <source>
        <dbReference type="Pfam" id="PF25917"/>
    </source>
</evidence>
<feature type="domain" description="Multidrug resistance protein MdtA-like alpha-helical hairpin" evidence="3">
    <location>
        <begin position="100"/>
        <end position="167"/>
    </location>
</feature>